<protein>
    <recommendedName>
        <fullName evidence="5">Pentacotripeptide-repeat region of PRORP domain-containing protein</fullName>
    </recommendedName>
</protein>
<proteinExistence type="predicted"/>
<name>A0A7C9E630_OPUST</name>
<evidence type="ECO:0000256" key="3">
    <source>
        <dbReference type="SAM" id="MobiDB-lite"/>
    </source>
</evidence>
<dbReference type="PROSITE" id="PS51375">
    <property type="entry name" value="PPR"/>
    <property type="match status" value="9"/>
</dbReference>
<dbReference type="NCBIfam" id="TIGR00756">
    <property type="entry name" value="PPR"/>
    <property type="match status" value="7"/>
</dbReference>
<feature type="compositionally biased region" description="Basic and acidic residues" evidence="3">
    <location>
        <begin position="559"/>
        <end position="584"/>
    </location>
</feature>
<feature type="repeat" description="PPR" evidence="2">
    <location>
        <begin position="425"/>
        <end position="459"/>
    </location>
</feature>
<evidence type="ECO:0000256" key="2">
    <source>
        <dbReference type="PROSITE-ProRule" id="PRU00708"/>
    </source>
</evidence>
<evidence type="ECO:0000313" key="4">
    <source>
        <dbReference type="EMBL" id="MBA4654668.1"/>
    </source>
</evidence>
<dbReference type="PANTHER" id="PTHR47937:SF5">
    <property type="entry name" value="PENTATRICOPEPTIDE REPEAT-CONTAINING PROTEIN"/>
    <property type="match status" value="1"/>
</dbReference>
<dbReference type="GO" id="GO:0048316">
    <property type="term" value="P:seed development"/>
    <property type="evidence" value="ECO:0007669"/>
    <property type="project" value="UniProtKB-ARBA"/>
</dbReference>
<reference evidence="4" key="2">
    <citation type="submission" date="2020-07" db="EMBL/GenBank/DDBJ databases">
        <authorList>
            <person name="Vera ALvarez R."/>
            <person name="Arias-Moreno D.M."/>
            <person name="Jimenez-Jacinto V."/>
            <person name="Jimenez-Bremont J.F."/>
            <person name="Swaminathan K."/>
            <person name="Moose S.P."/>
            <person name="Guerrero-Gonzalez M.L."/>
            <person name="Marino-Ramirez L."/>
            <person name="Landsman D."/>
            <person name="Rodriguez-Kessler M."/>
            <person name="Delgado-Sanchez P."/>
        </authorList>
    </citation>
    <scope>NUCLEOTIDE SEQUENCE</scope>
    <source>
        <tissue evidence="4">Cladode</tissue>
    </source>
</reference>
<sequence length="643" mass="72612">MALSKPSSFFYHLKTLSKPYHHRLHRLSSPPLLSFRLFSFATPEDIAAERRRRKRQLRMQPPISSSPRQHQPPPSQRSPIPNPNPNAPKLPDNVFALTGNRLNLHNKILKLIRENDLDEAALYTRHSVYSNCRPTIFTCNAVMAALLRQARYTDFLSLHRFITQAGIAANVITYNLLITLYCECRKPDTALEHYKRLIEDAPFDPSVGTYRILIKGLVDNNRVEKAIEMKDEMLSRGFDADMVVYGHLMNGFAKNKDGDKVLELYEELREKLGGDVTNGIVYGPLMKGFFLKGMEREAMELFEEATGDNSRIKMDDVAYNLVLEAFCKNGKFNEALKLFDKMKSLHNPPWKLTVNLGSYNVMVDGYCAEGRFKEAIDVFMGMNEKGCSPDILSFNNLIEQLCNNDLLPEAEDLCGRMDEKGVSPDEVSYVLLMEACFKENRPDDAAEYFRKMITANLRPNLAVYNKLVEGLVNVGKIDEAKSFFDLMVKKLKFNSASYEFMFQALCDVGKLDEVLAIVGDMLDEGSVDLNEDMQKIVKDGLRSLGREAEELDRLIEQKEKEKEEAKRREAEEAERAKARAREAVRSLIPPKLSGDKEEGKESAALSGSADTPPTNEVRPIGEMEGSSPAVSEFRSVNSAQATA</sequence>
<evidence type="ECO:0008006" key="5">
    <source>
        <dbReference type="Google" id="ProtNLM"/>
    </source>
</evidence>
<dbReference type="EMBL" id="GISG01184344">
    <property type="protein sequence ID" value="MBA4654668.1"/>
    <property type="molecule type" value="Transcribed_RNA"/>
</dbReference>
<feature type="compositionally biased region" description="Low complexity" evidence="3">
    <location>
        <begin position="58"/>
        <end position="69"/>
    </location>
</feature>
<feature type="region of interest" description="Disordered" evidence="3">
    <location>
        <begin position="49"/>
        <end position="92"/>
    </location>
</feature>
<dbReference type="Pfam" id="PF13041">
    <property type="entry name" value="PPR_2"/>
    <property type="match status" value="4"/>
</dbReference>
<feature type="region of interest" description="Disordered" evidence="3">
    <location>
        <begin position="559"/>
        <end position="643"/>
    </location>
</feature>
<feature type="repeat" description="PPR" evidence="2">
    <location>
        <begin position="315"/>
        <end position="349"/>
    </location>
</feature>
<dbReference type="InterPro" id="IPR002885">
    <property type="entry name" value="PPR_rpt"/>
</dbReference>
<feature type="repeat" description="PPR" evidence="2">
    <location>
        <begin position="206"/>
        <end position="240"/>
    </location>
</feature>
<reference evidence="4" key="1">
    <citation type="journal article" date="2013" name="J. Plant Res.">
        <title>Effect of fungi and light on seed germination of three Opuntia species from semiarid lands of central Mexico.</title>
        <authorList>
            <person name="Delgado-Sanchez P."/>
            <person name="Jimenez-Bremont J.F."/>
            <person name="Guerrero-Gonzalez Mde L."/>
            <person name="Flores J."/>
        </authorList>
    </citation>
    <scope>NUCLEOTIDE SEQUENCE</scope>
    <source>
        <tissue evidence="4">Cladode</tissue>
    </source>
</reference>
<dbReference type="Gene3D" id="1.25.40.10">
    <property type="entry name" value="Tetratricopeptide repeat domain"/>
    <property type="match status" value="4"/>
</dbReference>
<dbReference type="FunFam" id="1.25.40.10:FF:000922">
    <property type="entry name" value="Pentatricopeptide repeat-containing protein"/>
    <property type="match status" value="1"/>
</dbReference>
<keyword evidence="1" id="KW-0677">Repeat</keyword>
<evidence type="ECO:0000256" key="1">
    <source>
        <dbReference type="ARBA" id="ARBA00022737"/>
    </source>
</evidence>
<feature type="compositionally biased region" description="Polar residues" evidence="3">
    <location>
        <begin position="634"/>
        <end position="643"/>
    </location>
</feature>
<dbReference type="Pfam" id="PF01535">
    <property type="entry name" value="PPR"/>
    <property type="match status" value="3"/>
</dbReference>
<dbReference type="SUPFAM" id="SSF81901">
    <property type="entry name" value="HCP-like"/>
    <property type="match status" value="1"/>
</dbReference>
<dbReference type="InterPro" id="IPR052308">
    <property type="entry name" value="PPR_domain-containing"/>
</dbReference>
<feature type="repeat" description="PPR" evidence="2">
    <location>
        <begin position="390"/>
        <end position="424"/>
    </location>
</feature>
<feature type="repeat" description="PPR" evidence="2">
    <location>
        <begin position="460"/>
        <end position="490"/>
    </location>
</feature>
<dbReference type="PANTHER" id="PTHR47937">
    <property type="entry name" value="PLASTID TRANSCRIPTIONALLY ACTIVE CHROMOSOME 2-LIKE PROTEIN"/>
    <property type="match status" value="1"/>
</dbReference>
<feature type="compositionally biased region" description="Pro residues" evidence="3">
    <location>
        <begin position="70"/>
        <end position="88"/>
    </location>
</feature>
<accession>A0A7C9E630</accession>
<dbReference type="InterPro" id="IPR011990">
    <property type="entry name" value="TPR-like_helical_dom_sf"/>
</dbReference>
<feature type="repeat" description="PPR" evidence="2">
    <location>
        <begin position="170"/>
        <end position="205"/>
    </location>
</feature>
<organism evidence="4">
    <name type="scientific">Opuntia streptacantha</name>
    <name type="common">Prickly pear cactus</name>
    <name type="synonym">Opuntia cardona</name>
    <dbReference type="NCBI Taxonomy" id="393608"/>
    <lineage>
        <taxon>Eukaryota</taxon>
        <taxon>Viridiplantae</taxon>
        <taxon>Streptophyta</taxon>
        <taxon>Embryophyta</taxon>
        <taxon>Tracheophyta</taxon>
        <taxon>Spermatophyta</taxon>
        <taxon>Magnoliopsida</taxon>
        <taxon>eudicotyledons</taxon>
        <taxon>Gunneridae</taxon>
        <taxon>Pentapetalae</taxon>
        <taxon>Caryophyllales</taxon>
        <taxon>Cactineae</taxon>
        <taxon>Cactaceae</taxon>
        <taxon>Opuntioideae</taxon>
        <taxon>Opuntia</taxon>
    </lineage>
</organism>
<feature type="repeat" description="PPR" evidence="2">
    <location>
        <begin position="494"/>
        <end position="528"/>
    </location>
</feature>
<dbReference type="AlphaFoldDB" id="A0A7C9E630"/>
<feature type="repeat" description="PPR" evidence="2">
    <location>
        <begin position="241"/>
        <end position="271"/>
    </location>
</feature>
<feature type="repeat" description="PPR" evidence="2">
    <location>
        <begin position="355"/>
        <end position="389"/>
    </location>
</feature>